<dbReference type="RefSeq" id="WP_160128654.1">
    <property type="nucleotide sequence ID" value="NZ_CP019288.1"/>
</dbReference>
<proteinExistence type="predicted"/>
<protein>
    <submittedName>
        <fullName evidence="1">Uncharacterized protein</fullName>
    </submittedName>
</protein>
<name>A0A7L4ZJ30_9FLAO</name>
<sequence>MEIKRQLMVHNMLPEGSDALTINSGTTHHSKQKTATVNYKGVKFTPEFIPQAYVNKKDWRQLTAKELACLAPNEDRNDFNTIYLGEIPEALQACFETLHLVESTNRDEVFDRLEKDPPAIQKATELLNEFLLPKSNSKKFNFHCIGVNHPNLELVASNTTMLAVGHKESVRKLLGLHNDGTQLMTIKTAHEFGNRISINLGKDPRYFLFVNLHLMEAYKMLQERMSADEFMAVNITNIPAYFFSHFPDYPVLKVQQKQYQYYIAATDNCFHDGSTLGNKNLDITMVYFGSFQY</sequence>
<gene>
    <name evidence="1" type="ORF">IMCC3317_12820</name>
</gene>
<dbReference type="EMBL" id="CP019288">
    <property type="protein sequence ID" value="QHI35934.1"/>
    <property type="molecule type" value="Genomic_DNA"/>
</dbReference>
<reference evidence="1 2" key="1">
    <citation type="journal article" date="2013" name="Int. J. Syst. Evol. Microbiol.">
        <title>Kordia antarctica sp. nov., isolated from Antarctic seawater.</title>
        <authorList>
            <person name="Baek K."/>
            <person name="Choi A."/>
            <person name="Kang I."/>
            <person name="Lee K."/>
            <person name="Cho J.C."/>
        </authorList>
    </citation>
    <scope>NUCLEOTIDE SEQUENCE [LARGE SCALE GENOMIC DNA]</scope>
    <source>
        <strain evidence="1 2">IMCC3317</strain>
    </source>
</reference>
<keyword evidence="2" id="KW-1185">Reference proteome</keyword>
<organism evidence="1 2">
    <name type="scientific">Kordia antarctica</name>
    <dbReference type="NCBI Taxonomy" id="1218801"/>
    <lineage>
        <taxon>Bacteria</taxon>
        <taxon>Pseudomonadati</taxon>
        <taxon>Bacteroidota</taxon>
        <taxon>Flavobacteriia</taxon>
        <taxon>Flavobacteriales</taxon>
        <taxon>Flavobacteriaceae</taxon>
        <taxon>Kordia</taxon>
    </lineage>
</organism>
<dbReference type="Proteomes" id="UP000464657">
    <property type="component" value="Chromosome"/>
</dbReference>
<evidence type="ECO:0000313" key="2">
    <source>
        <dbReference type="Proteomes" id="UP000464657"/>
    </source>
</evidence>
<evidence type="ECO:0000313" key="1">
    <source>
        <dbReference type="EMBL" id="QHI35934.1"/>
    </source>
</evidence>
<accession>A0A7L4ZJ30</accession>
<dbReference type="KEGG" id="kan:IMCC3317_12820"/>
<dbReference type="OrthoDB" id="4312010at2"/>
<dbReference type="AlphaFoldDB" id="A0A7L4ZJ30"/>